<evidence type="ECO:0000313" key="5">
    <source>
        <dbReference type="EMBL" id="MCD7458184.1"/>
    </source>
</evidence>
<proteinExistence type="predicted"/>
<dbReference type="Pfam" id="PF23286">
    <property type="entry name" value="LRR_13"/>
    <property type="match status" value="1"/>
</dbReference>
<dbReference type="InterPro" id="IPR032675">
    <property type="entry name" value="LRR_dom_sf"/>
</dbReference>
<keyword evidence="6" id="KW-1185">Reference proteome</keyword>
<keyword evidence="2" id="KW-0677">Repeat</keyword>
<sequence>MNKDKPPKKFSDQNIAREYLLEYARKIREAKLISETNPVKRRRLSSFFPWSPRDLQLLERLVLSWCSKLDWSSLPWGNMRSLKQLYAGGTAINQAPFSMGAKNLLGSTFWSLPPNPRDGSISLRFSLASLSRSLQILSLVDCKITDDAIPYDLDNLFMLQELILNENQISSLPKGIKYLPRLRSLQMERCEKLQFLPETLNSLSVNECISLEVITNLPNLLTSLNFLGFHCGKLKVVEELFQLKPIGSFDSNLTNMFSLIDTEILNKVHVNLYNFLTLTRRIETIQGLYEFGVFSTSLPKTGMPPWFAYRSIENPIRLSVPSVPDLHIHSLNICIIYKNSDISTIKNKERFWNEYRITINNETKDVKWTNSPVIMGIPYHDAGITWLSHWEIGQYLDRGDKVKISVALMYELQLEKFGVQIVYEDDEEDTRQVSAYQSQHHLINGVDISAFQVARGSYFLCHHDFYIYQDNSKNDGWHTNGWLDFLFSDSEEDTNTDAKTKR</sequence>
<gene>
    <name evidence="5" type="ORF">HAX54_037503</name>
</gene>
<keyword evidence="1" id="KW-0433">Leucine-rich repeat</keyword>
<dbReference type="PANTHER" id="PTHR48051">
    <property type="match status" value="1"/>
</dbReference>
<reference evidence="5 6" key="1">
    <citation type="journal article" date="2021" name="BMC Genomics">
        <title>Datura genome reveals duplications of psychoactive alkaloid biosynthetic genes and high mutation rate following tissue culture.</title>
        <authorList>
            <person name="Rajewski A."/>
            <person name="Carter-House D."/>
            <person name="Stajich J."/>
            <person name="Litt A."/>
        </authorList>
    </citation>
    <scope>NUCLEOTIDE SEQUENCE [LARGE SCALE GENOMIC DNA]</scope>
    <source>
        <strain evidence="5">AR-01</strain>
    </source>
</reference>
<dbReference type="EMBL" id="JACEIK010000503">
    <property type="protein sequence ID" value="MCD7458184.1"/>
    <property type="molecule type" value="Genomic_DNA"/>
</dbReference>
<evidence type="ECO:0000256" key="2">
    <source>
        <dbReference type="ARBA" id="ARBA00022737"/>
    </source>
</evidence>
<accession>A0ABS8SI19</accession>
<dbReference type="PANTHER" id="PTHR48051:SF1">
    <property type="entry name" value="RAS SUPPRESSOR PROTEIN 1"/>
    <property type="match status" value="1"/>
</dbReference>
<keyword evidence="3" id="KW-0611">Plant defense</keyword>
<name>A0ABS8SI19_DATST</name>
<dbReference type="InterPro" id="IPR050216">
    <property type="entry name" value="LRR_domain-containing"/>
</dbReference>
<evidence type="ECO:0000259" key="4">
    <source>
        <dbReference type="Pfam" id="PF23286"/>
    </source>
</evidence>
<dbReference type="Proteomes" id="UP000823775">
    <property type="component" value="Unassembled WGS sequence"/>
</dbReference>
<feature type="domain" description="Disease resistance protein RPS4B/Roq1-like leucine-rich repeats" evidence="4">
    <location>
        <begin position="129"/>
        <end position="221"/>
    </location>
</feature>
<evidence type="ECO:0000256" key="1">
    <source>
        <dbReference type="ARBA" id="ARBA00022614"/>
    </source>
</evidence>
<dbReference type="SUPFAM" id="SSF52058">
    <property type="entry name" value="L domain-like"/>
    <property type="match status" value="1"/>
</dbReference>
<dbReference type="Gene3D" id="3.80.10.10">
    <property type="entry name" value="Ribonuclease Inhibitor"/>
    <property type="match status" value="1"/>
</dbReference>
<comment type="caution">
    <text evidence="5">The sequence shown here is derived from an EMBL/GenBank/DDBJ whole genome shotgun (WGS) entry which is preliminary data.</text>
</comment>
<evidence type="ECO:0000256" key="3">
    <source>
        <dbReference type="ARBA" id="ARBA00022821"/>
    </source>
</evidence>
<protein>
    <recommendedName>
        <fullName evidence="4">Disease resistance protein RPS4B/Roq1-like leucine-rich repeats domain-containing protein</fullName>
    </recommendedName>
</protein>
<organism evidence="5 6">
    <name type="scientific">Datura stramonium</name>
    <name type="common">Jimsonweed</name>
    <name type="synonym">Common thornapple</name>
    <dbReference type="NCBI Taxonomy" id="4076"/>
    <lineage>
        <taxon>Eukaryota</taxon>
        <taxon>Viridiplantae</taxon>
        <taxon>Streptophyta</taxon>
        <taxon>Embryophyta</taxon>
        <taxon>Tracheophyta</taxon>
        <taxon>Spermatophyta</taxon>
        <taxon>Magnoliopsida</taxon>
        <taxon>eudicotyledons</taxon>
        <taxon>Gunneridae</taxon>
        <taxon>Pentapetalae</taxon>
        <taxon>asterids</taxon>
        <taxon>lamiids</taxon>
        <taxon>Solanales</taxon>
        <taxon>Solanaceae</taxon>
        <taxon>Solanoideae</taxon>
        <taxon>Datureae</taxon>
        <taxon>Datura</taxon>
    </lineage>
</organism>
<dbReference type="InterPro" id="IPR058546">
    <property type="entry name" value="RPS4B/Roq1-like_LRR"/>
</dbReference>
<evidence type="ECO:0000313" key="6">
    <source>
        <dbReference type="Proteomes" id="UP000823775"/>
    </source>
</evidence>